<evidence type="ECO:0000313" key="4">
    <source>
        <dbReference type="Proteomes" id="UP000198280"/>
    </source>
</evidence>
<sequence length="453" mass="46469">MESEPTRPHRRHRSPWVTSAVAVAVLAAGGGGAYWASSDAEGGAPRASGGSGDGSPEPLDIDGGAGGTGGTGAELTVRGDLPDGPSSAAVQRPGSVSRAAVERLARALGVPGTVKSDHGVWKAGGTPDGGGPVLRVNKEAPGTWSYSYYGGKPRKSRAPGQDGLAVPAAEALRRAAPVFAALGLKGARTDASEVSGVLRTVTADPRVAGLPTHGWRSAVQVASDGLLVTGYGMMAPLTRGDTYPVRSAKEALKLLERPGTGGDLGIGDCPTVVPKPSRAPGDDPTLPQVLPCVPSAHRQMEVRKAEFGLSAQFVAGRQTLVPSWLFEVVQEGVTRPSVLAQPAVDPAYVRDGRASPAPSGTAAPAAGAAKVESYRAEGTQLTLRFWGGVCSDYTASADESGTAVKVKVTVVQKDPGKACIMIAERFTRTVRLDTPLGDRRVVDLSDGSTVPRK</sequence>
<feature type="compositionally biased region" description="Gly residues" evidence="1">
    <location>
        <begin position="63"/>
        <end position="72"/>
    </location>
</feature>
<dbReference type="RefSeq" id="WP_179279620.1">
    <property type="nucleotide sequence ID" value="NZ_FZOF01000001.1"/>
</dbReference>
<name>A0A238ZMW5_9ACTN</name>
<feature type="transmembrane region" description="Helical" evidence="2">
    <location>
        <begin position="16"/>
        <end position="36"/>
    </location>
</feature>
<organism evidence="3 4">
    <name type="scientific">Actinacidiphila glaucinigra</name>
    <dbReference type="NCBI Taxonomy" id="235986"/>
    <lineage>
        <taxon>Bacteria</taxon>
        <taxon>Bacillati</taxon>
        <taxon>Actinomycetota</taxon>
        <taxon>Actinomycetes</taxon>
        <taxon>Kitasatosporales</taxon>
        <taxon>Streptomycetaceae</taxon>
        <taxon>Actinacidiphila</taxon>
    </lineage>
</organism>
<reference evidence="3 4" key="1">
    <citation type="submission" date="2017-06" db="EMBL/GenBank/DDBJ databases">
        <authorList>
            <person name="Kim H.J."/>
            <person name="Triplett B.A."/>
        </authorList>
    </citation>
    <scope>NUCLEOTIDE SEQUENCE [LARGE SCALE GENOMIC DNA]</scope>
    <source>
        <strain evidence="3 4">CGMCC 4.1858</strain>
    </source>
</reference>
<evidence type="ECO:0008006" key="5">
    <source>
        <dbReference type="Google" id="ProtNLM"/>
    </source>
</evidence>
<evidence type="ECO:0000313" key="3">
    <source>
        <dbReference type="EMBL" id="SNR84786.1"/>
    </source>
</evidence>
<keyword evidence="2" id="KW-1133">Transmembrane helix</keyword>
<dbReference type="Proteomes" id="UP000198280">
    <property type="component" value="Unassembled WGS sequence"/>
</dbReference>
<keyword evidence="4" id="KW-1185">Reference proteome</keyword>
<keyword evidence="2" id="KW-0812">Transmembrane</keyword>
<accession>A0A238ZMW5</accession>
<dbReference type="AlphaFoldDB" id="A0A238ZMW5"/>
<protein>
    <recommendedName>
        <fullName evidence="5">Large membrane protein</fullName>
    </recommendedName>
</protein>
<evidence type="ECO:0000256" key="1">
    <source>
        <dbReference type="SAM" id="MobiDB-lite"/>
    </source>
</evidence>
<feature type="region of interest" description="Disordered" evidence="1">
    <location>
        <begin position="34"/>
        <end position="95"/>
    </location>
</feature>
<proteinExistence type="predicted"/>
<evidence type="ECO:0000256" key="2">
    <source>
        <dbReference type="SAM" id="Phobius"/>
    </source>
</evidence>
<keyword evidence="2" id="KW-0472">Membrane</keyword>
<dbReference type="EMBL" id="FZOF01000001">
    <property type="protein sequence ID" value="SNR84786.1"/>
    <property type="molecule type" value="Genomic_DNA"/>
</dbReference>
<gene>
    <name evidence="3" type="ORF">SAMN05216252_101422</name>
</gene>